<gene>
    <name evidence="2" type="ORF">GCM10010307_22280</name>
</gene>
<comment type="caution">
    <text evidence="2">The sequence shown here is derived from an EMBL/GenBank/DDBJ whole genome shotgun (WGS) entry which is preliminary data.</text>
</comment>
<protein>
    <submittedName>
        <fullName evidence="2">Uncharacterized protein</fullName>
    </submittedName>
</protein>
<proteinExistence type="predicted"/>
<evidence type="ECO:0000256" key="1">
    <source>
        <dbReference type="SAM" id="MobiDB-lite"/>
    </source>
</evidence>
<feature type="compositionally biased region" description="Basic residues" evidence="1">
    <location>
        <begin position="107"/>
        <end position="117"/>
    </location>
</feature>
<accession>A0ABN3QMT1</accession>
<sequence>MAAQNAAQAWMRLPLHEAGPLASDLVNMLLKVAAPERTATMRAQIAERLGQLNKQGKVKAGRALTTLQHHQTQAVPSSGPGMAEYVLTSRPGRPAHARAPTPEGPPPRRRVPARPAW</sequence>
<keyword evidence="3" id="KW-1185">Reference proteome</keyword>
<name>A0ABN3QMT1_9ACTN</name>
<dbReference type="Proteomes" id="UP001500151">
    <property type="component" value="Unassembled WGS sequence"/>
</dbReference>
<evidence type="ECO:0000313" key="3">
    <source>
        <dbReference type="Proteomes" id="UP001500151"/>
    </source>
</evidence>
<reference evidence="2 3" key="1">
    <citation type="journal article" date="2019" name="Int. J. Syst. Evol. Microbiol.">
        <title>The Global Catalogue of Microorganisms (GCM) 10K type strain sequencing project: providing services to taxonomists for standard genome sequencing and annotation.</title>
        <authorList>
            <consortium name="The Broad Institute Genomics Platform"/>
            <consortium name="The Broad Institute Genome Sequencing Center for Infectious Disease"/>
            <person name="Wu L."/>
            <person name="Ma J."/>
        </authorList>
    </citation>
    <scope>NUCLEOTIDE SEQUENCE [LARGE SCALE GENOMIC DNA]</scope>
    <source>
        <strain evidence="2 3">JCM 4524</strain>
    </source>
</reference>
<evidence type="ECO:0000313" key="2">
    <source>
        <dbReference type="EMBL" id="GAA2630491.1"/>
    </source>
</evidence>
<feature type="region of interest" description="Disordered" evidence="1">
    <location>
        <begin position="68"/>
        <end position="117"/>
    </location>
</feature>
<organism evidence="2 3">
    <name type="scientific">Streptomyces vastus</name>
    <dbReference type="NCBI Taxonomy" id="285451"/>
    <lineage>
        <taxon>Bacteria</taxon>
        <taxon>Bacillati</taxon>
        <taxon>Actinomycetota</taxon>
        <taxon>Actinomycetes</taxon>
        <taxon>Kitasatosporales</taxon>
        <taxon>Streptomycetaceae</taxon>
        <taxon>Streptomyces</taxon>
    </lineage>
</organism>
<dbReference type="EMBL" id="BAAASJ010000022">
    <property type="protein sequence ID" value="GAA2630491.1"/>
    <property type="molecule type" value="Genomic_DNA"/>
</dbReference>